<sequence>MANPTDTSASQPGPRIREIPLKPIDQRAPVGDIRTIVFFVIRQHLNEELLRQSLDNLIRNHLPILGSRIRRTEEKGPLVYHLPEAFAPDALLFAWSSSRVSTTLDESKLLPDVPDSKCAINWGPDVTKIEDKWTPPDWPREFVEDGPDTPLVLVHLTKYTDATVLAINVPHAVSDQKGLGSMVQAWLAVARGEQPEPFIELEEDALNGPSDISQSELRRKGEYRLKTKGEHIRSIMSFMPDIIRNRKEDRRVLFLSGTAVAALREKCNKSLGQTHGADVPLITNGDVVTCVLAKLANLHRKKPMKLAIGETVNARGRCDTLPVDKHYLHNCPAYACARLKFSRDTPLSELARLHRLSVIETSKPANIERSFAVSLGVYNGGYAFPLNGPGETSYHVTNWSSAWHNLDFSSVVEQSAGTNIVKGLHGAAVYGGSGNEPSLLVLGHAVQRKHSVHRLHAPVMCKAYGGYWCDFACSTKTMALVEELLQRDPMLDSL</sequence>
<evidence type="ECO:0000313" key="1">
    <source>
        <dbReference type="EMBL" id="KAI9900860.1"/>
    </source>
</evidence>
<reference evidence="1" key="1">
    <citation type="submission" date="2022-10" db="EMBL/GenBank/DDBJ databases">
        <title>Complete Genome of Trichothecium roseum strain YXFP-22015, a Plant Pathogen Isolated from Citrus.</title>
        <authorList>
            <person name="Wang Y."/>
            <person name="Zhu L."/>
        </authorList>
    </citation>
    <scope>NUCLEOTIDE SEQUENCE</scope>
    <source>
        <strain evidence="1">YXFP-22015</strain>
    </source>
</reference>
<dbReference type="Proteomes" id="UP001163324">
    <property type="component" value="Chromosome 4"/>
</dbReference>
<protein>
    <submittedName>
        <fullName evidence="1">Uncharacterized protein</fullName>
    </submittedName>
</protein>
<comment type="caution">
    <text evidence="1">The sequence shown here is derived from an EMBL/GenBank/DDBJ whole genome shotgun (WGS) entry which is preliminary data.</text>
</comment>
<organism evidence="1 2">
    <name type="scientific">Trichothecium roseum</name>
    <dbReference type="NCBI Taxonomy" id="47278"/>
    <lineage>
        <taxon>Eukaryota</taxon>
        <taxon>Fungi</taxon>
        <taxon>Dikarya</taxon>
        <taxon>Ascomycota</taxon>
        <taxon>Pezizomycotina</taxon>
        <taxon>Sordariomycetes</taxon>
        <taxon>Hypocreomycetidae</taxon>
        <taxon>Hypocreales</taxon>
        <taxon>Hypocreales incertae sedis</taxon>
        <taxon>Trichothecium</taxon>
    </lineage>
</organism>
<proteinExistence type="predicted"/>
<dbReference type="EMBL" id="CM047943">
    <property type="protein sequence ID" value="KAI9900860.1"/>
    <property type="molecule type" value="Genomic_DNA"/>
</dbReference>
<accession>A0ACC0V4K7</accession>
<evidence type="ECO:0000313" key="2">
    <source>
        <dbReference type="Proteomes" id="UP001163324"/>
    </source>
</evidence>
<keyword evidence="2" id="KW-1185">Reference proteome</keyword>
<gene>
    <name evidence="1" type="ORF">N3K66_005122</name>
</gene>
<name>A0ACC0V4K7_9HYPO</name>